<evidence type="ECO:0000313" key="3">
    <source>
        <dbReference type="Proteomes" id="UP001596138"/>
    </source>
</evidence>
<evidence type="ECO:0000256" key="1">
    <source>
        <dbReference type="SAM" id="MobiDB-lite"/>
    </source>
</evidence>
<reference evidence="3" key="1">
    <citation type="journal article" date="2019" name="Int. J. Syst. Evol. Microbiol.">
        <title>The Global Catalogue of Microorganisms (GCM) 10K type strain sequencing project: providing services to taxonomists for standard genome sequencing and annotation.</title>
        <authorList>
            <consortium name="The Broad Institute Genomics Platform"/>
            <consortium name="The Broad Institute Genome Sequencing Center for Infectious Disease"/>
            <person name="Wu L."/>
            <person name="Ma J."/>
        </authorList>
    </citation>
    <scope>NUCLEOTIDE SEQUENCE [LARGE SCALE GENOMIC DNA]</scope>
    <source>
        <strain evidence="3">CGMCC 4.7317</strain>
    </source>
</reference>
<proteinExistence type="predicted"/>
<dbReference type="EMBL" id="JBHSTI010000002">
    <property type="protein sequence ID" value="MFC6236429.1"/>
    <property type="molecule type" value="Genomic_DNA"/>
</dbReference>
<protein>
    <submittedName>
        <fullName evidence="2">Uncharacterized protein</fullName>
    </submittedName>
</protein>
<feature type="compositionally biased region" description="Pro residues" evidence="1">
    <location>
        <begin position="73"/>
        <end position="90"/>
    </location>
</feature>
<keyword evidence="3" id="KW-1185">Reference proteome</keyword>
<gene>
    <name evidence="2" type="ORF">ACFQGU_00960</name>
</gene>
<comment type="caution">
    <text evidence="2">The sequence shown here is derived from an EMBL/GenBank/DDBJ whole genome shotgun (WGS) entry which is preliminary data.</text>
</comment>
<feature type="region of interest" description="Disordered" evidence="1">
    <location>
        <begin position="204"/>
        <end position="275"/>
    </location>
</feature>
<dbReference type="RefSeq" id="WP_386763475.1">
    <property type="nucleotide sequence ID" value="NZ_JBHSTI010000002.1"/>
</dbReference>
<evidence type="ECO:0000313" key="2">
    <source>
        <dbReference type="EMBL" id="MFC6236429.1"/>
    </source>
</evidence>
<name>A0ABW1SVY3_9ACTN</name>
<feature type="region of interest" description="Disordered" evidence="1">
    <location>
        <begin position="27"/>
        <end position="102"/>
    </location>
</feature>
<dbReference type="Proteomes" id="UP001596138">
    <property type="component" value="Unassembled WGS sequence"/>
</dbReference>
<accession>A0ABW1SVY3</accession>
<feature type="compositionally biased region" description="Low complexity" evidence="1">
    <location>
        <begin position="228"/>
        <end position="242"/>
    </location>
</feature>
<organism evidence="2 3">
    <name type="scientific">Longivirga aurantiaca</name>
    <dbReference type="NCBI Taxonomy" id="1837743"/>
    <lineage>
        <taxon>Bacteria</taxon>
        <taxon>Bacillati</taxon>
        <taxon>Actinomycetota</taxon>
        <taxon>Actinomycetes</taxon>
        <taxon>Sporichthyales</taxon>
        <taxon>Sporichthyaceae</taxon>
        <taxon>Longivirga</taxon>
    </lineage>
</organism>
<sequence length="310" mass="32213">MKFGRKRSSPEPELVDITRRLSILDLRSSVRPSTPAAAAADEPSPEAPAEAPARPTAAAPAVVAAPAAVVAAPAPPAPATPPSAPEPALPVPAAAAPVEQPPSPAVLAMPDAAAYEMAAFELSTPPPAPERAAEPVAEVQPPAWSFEQVARIEDAEHHVSAWVQPGPAGQPSQPEIHPVAAWEQPSPEALLDPVVDAAPEPSAVVEQPTGWGVPAEPEAAPQPDLHPVAEWEAPEADAAPEAPDLPDAEVPDPRPEETPASVDLTEPAAEEAPAVDLTEQVEHDPVYAAVEASVRQKLPQDDDGVVRWRW</sequence>
<feature type="compositionally biased region" description="Low complexity" evidence="1">
    <location>
        <begin position="32"/>
        <end position="72"/>
    </location>
</feature>